<keyword evidence="1" id="KW-0472">Membrane</keyword>
<keyword evidence="2" id="KW-0732">Signal</keyword>
<feature type="transmembrane region" description="Helical" evidence="1">
    <location>
        <begin position="105"/>
        <end position="125"/>
    </location>
</feature>
<organism evidence="3 4">
    <name type="scientific">Didymella heteroderae</name>
    <dbReference type="NCBI Taxonomy" id="1769908"/>
    <lineage>
        <taxon>Eukaryota</taxon>
        <taxon>Fungi</taxon>
        <taxon>Dikarya</taxon>
        <taxon>Ascomycota</taxon>
        <taxon>Pezizomycotina</taxon>
        <taxon>Dothideomycetes</taxon>
        <taxon>Pleosporomycetidae</taxon>
        <taxon>Pleosporales</taxon>
        <taxon>Pleosporineae</taxon>
        <taxon>Didymellaceae</taxon>
        <taxon>Didymella</taxon>
    </lineage>
</organism>
<evidence type="ECO:0000256" key="1">
    <source>
        <dbReference type="SAM" id="Phobius"/>
    </source>
</evidence>
<feature type="signal peptide" evidence="2">
    <location>
        <begin position="1"/>
        <end position="20"/>
    </location>
</feature>
<protein>
    <submittedName>
        <fullName evidence="3">Uncharacterized protein</fullName>
    </submittedName>
</protein>
<keyword evidence="1" id="KW-1133">Transmembrane helix</keyword>
<keyword evidence="1" id="KW-0812">Transmembrane</keyword>
<evidence type="ECO:0000313" key="4">
    <source>
        <dbReference type="Proteomes" id="UP000758155"/>
    </source>
</evidence>
<name>A0A9P4WXL5_9PLEO</name>
<sequence length="222" mass="23816">MASTTIFGLSLTFTPTALTALRIAPLLSTTASLTHAYMEWLTNSSFIGPAPVDSSLSRFLTNTSSREARITNLETPAIKQAQQEVEAAKELVVPEWFTHFFNTGVLSVIGFNNLTLMSAALNIAFSEGLGESKIFYQAGVGFAAAHYAFVPLVASSVSALIGMAARRRKGEGSRTIEGDKGAVGCVNEWVGWHTVRMSTVDVMAWGCFAWGAINTLTVVPLF</sequence>
<reference evidence="3" key="1">
    <citation type="submission" date="2019-04" db="EMBL/GenBank/DDBJ databases">
        <title>Sequencing of skin fungus with MAO and IRED activity.</title>
        <authorList>
            <person name="Marsaioli A.J."/>
            <person name="Bonatto J.M.C."/>
            <person name="Reis Junior O."/>
        </authorList>
    </citation>
    <scope>NUCLEOTIDE SEQUENCE</scope>
    <source>
        <strain evidence="3">28M1</strain>
    </source>
</reference>
<feature type="transmembrane region" description="Helical" evidence="1">
    <location>
        <begin position="145"/>
        <end position="165"/>
    </location>
</feature>
<comment type="caution">
    <text evidence="3">The sequence shown here is derived from an EMBL/GenBank/DDBJ whole genome shotgun (WGS) entry which is preliminary data.</text>
</comment>
<accession>A0A9P4WXL5</accession>
<keyword evidence="4" id="KW-1185">Reference proteome</keyword>
<evidence type="ECO:0000256" key="2">
    <source>
        <dbReference type="SAM" id="SignalP"/>
    </source>
</evidence>
<dbReference type="EMBL" id="SWKV01000007">
    <property type="protein sequence ID" value="KAF3044994.1"/>
    <property type="molecule type" value="Genomic_DNA"/>
</dbReference>
<dbReference type="Proteomes" id="UP000758155">
    <property type="component" value="Unassembled WGS sequence"/>
</dbReference>
<evidence type="ECO:0000313" key="3">
    <source>
        <dbReference type="EMBL" id="KAF3044994.1"/>
    </source>
</evidence>
<proteinExistence type="predicted"/>
<dbReference type="OrthoDB" id="1523883at2759"/>
<feature type="chain" id="PRO_5040427497" evidence="2">
    <location>
        <begin position="21"/>
        <end position="222"/>
    </location>
</feature>
<gene>
    <name evidence="3" type="ORF">E8E12_001305</name>
</gene>
<dbReference type="AlphaFoldDB" id="A0A9P4WXL5"/>